<proteinExistence type="predicted"/>
<dbReference type="AlphaFoldDB" id="A0A1T5MJZ0"/>
<keyword evidence="2" id="KW-1185">Reference proteome</keyword>
<evidence type="ECO:0000313" key="2">
    <source>
        <dbReference type="Proteomes" id="UP000190285"/>
    </source>
</evidence>
<evidence type="ECO:0000313" key="1">
    <source>
        <dbReference type="EMBL" id="SKC88550.1"/>
    </source>
</evidence>
<dbReference type="OrthoDB" id="306726at2"/>
<name>A0A1T5MJZ0_9FIRM</name>
<dbReference type="STRING" id="36842.SAMN02194393_04905"/>
<accession>A0A1T5MJZ0</accession>
<dbReference type="Proteomes" id="UP000190285">
    <property type="component" value="Unassembled WGS sequence"/>
</dbReference>
<gene>
    <name evidence="1" type="ORF">SAMN02194393_04905</name>
</gene>
<dbReference type="EMBL" id="FUZT01000017">
    <property type="protein sequence ID" value="SKC88550.1"/>
    <property type="molecule type" value="Genomic_DNA"/>
</dbReference>
<protein>
    <recommendedName>
        <fullName evidence="3">Ethanolamine utilization cobalamin adenosyltransferase</fullName>
    </recommendedName>
</protein>
<sequence length="207" mass="24285">MMIFMTEEELRRLYRKAPFKEYILDGNTRLTPGGRQFLLDHKISIVDSKERDFKKMQAYSLETQKKDEEALLNLQLDHQLLRANFLEKARTIYDYDQLLANQVFEWVSVLLAVEEKKGLTELPWSSNTNSELDQNIFSHQVDCSMNKDLALAPKGREATSLNVLYHMLRRFCHQYEHVLDEEQSIVLMKMLHHISRTMMSILGGSIC</sequence>
<dbReference type="RefSeq" id="WP_079495467.1">
    <property type="nucleotide sequence ID" value="NZ_FUZT01000017.1"/>
</dbReference>
<evidence type="ECO:0008006" key="3">
    <source>
        <dbReference type="Google" id="ProtNLM"/>
    </source>
</evidence>
<organism evidence="1 2">
    <name type="scientific">Maledivibacter halophilus</name>
    <dbReference type="NCBI Taxonomy" id="36842"/>
    <lineage>
        <taxon>Bacteria</taxon>
        <taxon>Bacillati</taxon>
        <taxon>Bacillota</taxon>
        <taxon>Clostridia</taxon>
        <taxon>Peptostreptococcales</taxon>
        <taxon>Caminicellaceae</taxon>
        <taxon>Maledivibacter</taxon>
    </lineage>
</organism>
<reference evidence="2" key="1">
    <citation type="submission" date="2017-02" db="EMBL/GenBank/DDBJ databases">
        <authorList>
            <person name="Varghese N."/>
            <person name="Submissions S."/>
        </authorList>
    </citation>
    <scope>NUCLEOTIDE SEQUENCE [LARGE SCALE GENOMIC DNA]</scope>
    <source>
        <strain evidence="2">M1</strain>
    </source>
</reference>